<dbReference type="NCBIfam" id="NF001220">
    <property type="entry name" value="PRK00194.1"/>
    <property type="match status" value="1"/>
</dbReference>
<reference evidence="3" key="2">
    <citation type="journal article" date="2021" name="PeerJ">
        <title>Extensive microbial diversity within the chicken gut microbiome revealed by metagenomics and culture.</title>
        <authorList>
            <person name="Gilroy R."/>
            <person name="Ravi A."/>
            <person name="Getino M."/>
            <person name="Pursley I."/>
            <person name="Horton D.L."/>
            <person name="Alikhan N.F."/>
            <person name="Baker D."/>
            <person name="Gharbi K."/>
            <person name="Hall N."/>
            <person name="Watson M."/>
            <person name="Adriaenssens E.M."/>
            <person name="Foster-Nyarko E."/>
            <person name="Jarju S."/>
            <person name="Secka A."/>
            <person name="Antonio M."/>
            <person name="Oren A."/>
            <person name="Chaudhuri R.R."/>
            <person name="La Ragione R."/>
            <person name="Hildebrand F."/>
            <person name="Pallen M.J."/>
        </authorList>
    </citation>
    <scope>NUCLEOTIDE SEQUENCE</scope>
    <source>
        <strain evidence="3">CHK152-2994</strain>
    </source>
</reference>
<evidence type="ECO:0000259" key="2">
    <source>
        <dbReference type="PROSITE" id="PS51671"/>
    </source>
</evidence>
<evidence type="ECO:0000313" key="4">
    <source>
        <dbReference type="Proteomes" id="UP000824139"/>
    </source>
</evidence>
<dbReference type="EMBL" id="DVJO01000213">
    <property type="protein sequence ID" value="HIS83860.1"/>
    <property type="molecule type" value="Genomic_DNA"/>
</dbReference>
<comment type="similarity">
    <text evidence="1">Belongs to the UPF0237 family.</text>
</comment>
<name>A0A9D1K4D2_9BACT</name>
<dbReference type="CDD" id="cd04872">
    <property type="entry name" value="ACT_1ZPV"/>
    <property type="match status" value="1"/>
</dbReference>
<gene>
    <name evidence="3" type="ORF">IAD41_09685</name>
</gene>
<dbReference type="InterPro" id="IPR050990">
    <property type="entry name" value="UPF0237/GcvR_regulator"/>
</dbReference>
<sequence>MSDNQIIVTVSGVDKVGIVAKVTAVLAQYEVNIEDIKQTLMQGHFVMFLLGNIENSKYAFKEIKDALTQAGKELGMEIWVQRKEIFDNMHNV</sequence>
<dbReference type="Pfam" id="PF13740">
    <property type="entry name" value="ACT_6"/>
    <property type="match status" value="1"/>
</dbReference>
<dbReference type="HAMAP" id="MF_01054">
    <property type="entry name" value="UPF0237"/>
    <property type="match status" value="1"/>
</dbReference>
<reference evidence="3" key="1">
    <citation type="submission" date="2020-10" db="EMBL/GenBank/DDBJ databases">
        <authorList>
            <person name="Gilroy R."/>
        </authorList>
    </citation>
    <scope>NUCLEOTIDE SEQUENCE</scope>
    <source>
        <strain evidence="3">CHK152-2994</strain>
    </source>
</reference>
<proteinExistence type="inferred from homology"/>
<evidence type="ECO:0000256" key="1">
    <source>
        <dbReference type="HAMAP-Rule" id="MF_01054"/>
    </source>
</evidence>
<dbReference type="SUPFAM" id="SSF55021">
    <property type="entry name" value="ACT-like"/>
    <property type="match status" value="1"/>
</dbReference>
<dbReference type="AlphaFoldDB" id="A0A9D1K4D2"/>
<dbReference type="PANTHER" id="PTHR34875">
    <property type="entry name" value="UPF0237 PROTEIN MJ1558"/>
    <property type="match status" value="1"/>
</dbReference>
<organism evidence="3 4">
    <name type="scientific">Candidatus Scatenecus faecavium</name>
    <dbReference type="NCBI Taxonomy" id="2840915"/>
    <lineage>
        <taxon>Bacteria</taxon>
        <taxon>Candidatus Scatenecus</taxon>
    </lineage>
</organism>
<comment type="caution">
    <text evidence="3">The sequence shown here is derived from an EMBL/GenBank/DDBJ whole genome shotgun (WGS) entry which is preliminary data.</text>
</comment>
<dbReference type="InterPro" id="IPR002912">
    <property type="entry name" value="ACT_dom"/>
</dbReference>
<dbReference type="InterPro" id="IPR045865">
    <property type="entry name" value="ACT-like_dom_sf"/>
</dbReference>
<protein>
    <recommendedName>
        <fullName evidence="1">UPF0237 protein IAD41_09685</fullName>
    </recommendedName>
</protein>
<dbReference type="Proteomes" id="UP000824139">
    <property type="component" value="Unassembled WGS sequence"/>
</dbReference>
<dbReference type="PROSITE" id="PS51671">
    <property type="entry name" value="ACT"/>
    <property type="match status" value="1"/>
</dbReference>
<feature type="domain" description="ACT" evidence="2">
    <location>
        <begin position="7"/>
        <end position="85"/>
    </location>
</feature>
<accession>A0A9D1K4D2</accession>
<dbReference type="InterPro" id="IPR022986">
    <property type="entry name" value="UPF0237_ACT"/>
</dbReference>
<dbReference type="PANTHER" id="PTHR34875:SF6">
    <property type="entry name" value="UPF0237 PROTEIN MJ1558"/>
    <property type="match status" value="1"/>
</dbReference>
<evidence type="ECO:0000313" key="3">
    <source>
        <dbReference type="EMBL" id="HIS83860.1"/>
    </source>
</evidence>
<dbReference type="Gene3D" id="3.30.70.260">
    <property type="match status" value="1"/>
</dbReference>